<organism evidence="1 2">
    <name type="scientific">Rhizoctonia solani</name>
    <dbReference type="NCBI Taxonomy" id="456999"/>
    <lineage>
        <taxon>Eukaryota</taxon>
        <taxon>Fungi</taxon>
        <taxon>Dikarya</taxon>
        <taxon>Basidiomycota</taxon>
        <taxon>Agaricomycotina</taxon>
        <taxon>Agaricomycetes</taxon>
        <taxon>Cantharellales</taxon>
        <taxon>Ceratobasidiaceae</taxon>
        <taxon>Rhizoctonia</taxon>
    </lineage>
</organism>
<evidence type="ECO:0000313" key="2">
    <source>
        <dbReference type="Proteomes" id="UP000663831"/>
    </source>
</evidence>
<dbReference type="AlphaFoldDB" id="A0A8H3BH32"/>
<evidence type="ECO:0008006" key="3">
    <source>
        <dbReference type="Google" id="ProtNLM"/>
    </source>
</evidence>
<protein>
    <recommendedName>
        <fullName evidence="3">Inhibitor I9 domain-containing protein</fullName>
    </recommendedName>
</protein>
<sequence>MTVCIVMFKPEATNDQIADYLNHAQENGAKVKYYYASIKGVALETDSCEASFISDPIVASVEPDGPVTTSSKFRF</sequence>
<dbReference type="EMBL" id="CAJMWV010002193">
    <property type="protein sequence ID" value="CAE6456903.1"/>
    <property type="molecule type" value="Genomic_DNA"/>
</dbReference>
<gene>
    <name evidence="1" type="ORF">RDB_LOCUS72207</name>
</gene>
<evidence type="ECO:0000313" key="1">
    <source>
        <dbReference type="EMBL" id="CAE6456903.1"/>
    </source>
</evidence>
<reference evidence="1" key="1">
    <citation type="submission" date="2021-01" db="EMBL/GenBank/DDBJ databases">
        <authorList>
            <person name="Kaushik A."/>
        </authorList>
    </citation>
    <scope>NUCLEOTIDE SEQUENCE</scope>
    <source>
        <strain evidence="1">AG3-1AP</strain>
    </source>
</reference>
<dbReference type="Gene3D" id="3.30.70.80">
    <property type="entry name" value="Peptidase S8 propeptide/proteinase inhibitor I9"/>
    <property type="match status" value="1"/>
</dbReference>
<dbReference type="InterPro" id="IPR037045">
    <property type="entry name" value="S8pro/Inhibitor_I9_sf"/>
</dbReference>
<dbReference type="Proteomes" id="UP000663831">
    <property type="component" value="Unassembled WGS sequence"/>
</dbReference>
<name>A0A8H3BH32_9AGAM</name>
<comment type="caution">
    <text evidence="1">The sequence shown here is derived from an EMBL/GenBank/DDBJ whole genome shotgun (WGS) entry which is preliminary data.</text>
</comment>
<dbReference type="SUPFAM" id="SSF54897">
    <property type="entry name" value="Protease propeptides/inhibitors"/>
    <property type="match status" value="1"/>
</dbReference>
<proteinExistence type="predicted"/>
<accession>A0A8H3BH32</accession>